<dbReference type="Proteomes" id="UP001151760">
    <property type="component" value="Unassembled WGS sequence"/>
</dbReference>
<feature type="compositionally biased region" description="Polar residues" evidence="1">
    <location>
        <begin position="357"/>
        <end position="370"/>
    </location>
</feature>
<sequence length="385" mass="42932">MSIRAQTPIPFLSEAEIPSPPLLVSSPLPIPPSPLPASPTHSLGYRAVMIQLRAELLSTSHLLPQPPPIILPPDVIEVTLPPQKRLCIAPYAKIRRDLDKESKDTNEIYGRLDDAQDDRLLMSGQLNLLQNDTNERTTRASPATITTTTPVTNAQLKALINQGVADALVAHDVDRSWNDNDSHNSGTGSRRKEHTAREFADKVNLQLANLHGADLNMVKSHVKTVVRCCSQQPWNTLMKMITAKYCPRDKIKKLEMEIRELKSDKIEKYVGGLPNMIHESVMASKSKTMQDAVEFAIELMDKKTHTFIKRQTENKNKFKDTSRNNQNQQQQNKRQNTGRAYTAGSGEKKPYGGSKPLSPTNDTAANNQRGTRAGQKANCFECRAQ</sequence>
<feature type="region of interest" description="Disordered" evidence="1">
    <location>
        <begin position="312"/>
        <end position="385"/>
    </location>
</feature>
<reference evidence="2" key="1">
    <citation type="journal article" date="2022" name="Int. J. Mol. Sci.">
        <title>Draft Genome of Tanacetum Coccineum: Genomic Comparison of Closely Related Tanacetum-Family Plants.</title>
        <authorList>
            <person name="Yamashiro T."/>
            <person name="Shiraishi A."/>
            <person name="Nakayama K."/>
            <person name="Satake H."/>
        </authorList>
    </citation>
    <scope>NUCLEOTIDE SEQUENCE</scope>
</reference>
<reference evidence="2" key="2">
    <citation type="submission" date="2022-01" db="EMBL/GenBank/DDBJ databases">
        <authorList>
            <person name="Yamashiro T."/>
            <person name="Shiraishi A."/>
            <person name="Satake H."/>
            <person name="Nakayama K."/>
        </authorList>
    </citation>
    <scope>NUCLEOTIDE SEQUENCE</scope>
</reference>
<feature type="compositionally biased region" description="Basic and acidic residues" evidence="1">
    <location>
        <begin position="312"/>
        <end position="322"/>
    </location>
</feature>
<proteinExistence type="predicted"/>
<evidence type="ECO:0008006" key="4">
    <source>
        <dbReference type="Google" id="ProtNLM"/>
    </source>
</evidence>
<keyword evidence="3" id="KW-1185">Reference proteome</keyword>
<dbReference type="EMBL" id="BQNB010015264">
    <property type="protein sequence ID" value="GJT37928.1"/>
    <property type="molecule type" value="Genomic_DNA"/>
</dbReference>
<feature type="compositionally biased region" description="Low complexity" evidence="1">
    <location>
        <begin position="323"/>
        <end position="335"/>
    </location>
</feature>
<evidence type="ECO:0000256" key="1">
    <source>
        <dbReference type="SAM" id="MobiDB-lite"/>
    </source>
</evidence>
<evidence type="ECO:0000313" key="3">
    <source>
        <dbReference type="Proteomes" id="UP001151760"/>
    </source>
</evidence>
<accession>A0ABQ5DG79</accession>
<evidence type="ECO:0000313" key="2">
    <source>
        <dbReference type="EMBL" id="GJT37928.1"/>
    </source>
</evidence>
<organism evidence="2 3">
    <name type="scientific">Tanacetum coccineum</name>
    <dbReference type="NCBI Taxonomy" id="301880"/>
    <lineage>
        <taxon>Eukaryota</taxon>
        <taxon>Viridiplantae</taxon>
        <taxon>Streptophyta</taxon>
        <taxon>Embryophyta</taxon>
        <taxon>Tracheophyta</taxon>
        <taxon>Spermatophyta</taxon>
        <taxon>Magnoliopsida</taxon>
        <taxon>eudicotyledons</taxon>
        <taxon>Gunneridae</taxon>
        <taxon>Pentapetalae</taxon>
        <taxon>asterids</taxon>
        <taxon>campanulids</taxon>
        <taxon>Asterales</taxon>
        <taxon>Asteraceae</taxon>
        <taxon>Asteroideae</taxon>
        <taxon>Anthemideae</taxon>
        <taxon>Anthemidinae</taxon>
        <taxon>Tanacetum</taxon>
    </lineage>
</organism>
<protein>
    <recommendedName>
        <fullName evidence="4">Retrotransposon gag domain-containing protein</fullName>
    </recommendedName>
</protein>
<feature type="region of interest" description="Disordered" evidence="1">
    <location>
        <begin position="175"/>
        <end position="195"/>
    </location>
</feature>
<comment type="caution">
    <text evidence="2">The sequence shown here is derived from an EMBL/GenBank/DDBJ whole genome shotgun (WGS) entry which is preliminary data.</text>
</comment>
<name>A0ABQ5DG79_9ASTR</name>
<gene>
    <name evidence="2" type="ORF">Tco_0937793</name>
</gene>